<dbReference type="EnsemblMetazoa" id="PPA36195.1">
    <property type="protein sequence ID" value="PPA36195.1"/>
    <property type="gene ID" value="WBGene00274564"/>
</dbReference>
<dbReference type="Proteomes" id="UP000005239">
    <property type="component" value="Unassembled WGS sequence"/>
</dbReference>
<organism evidence="1 2">
    <name type="scientific">Pristionchus pacificus</name>
    <name type="common">Parasitic nematode worm</name>
    <dbReference type="NCBI Taxonomy" id="54126"/>
    <lineage>
        <taxon>Eukaryota</taxon>
        <taxon>Metazoa</taxon>
        <taxon>Ecdysozoa</taxon>
        <taxon>Nematoda</taxon>
        <taxon>Chromadorea</taxon>
        <taxon>Rhabditida</taxon>
        <taxon>Rhabditina</taxon>
        <taxon>Diplogasteromorpha</taxon>
        <taxon>Diplogasteroidea</taxon>
        <taxon>Neodiplogasteridae</taxon>
        <taxon>Pristionchus</taxon>
    </lineage>
</organism>
<sequence length="233" mass="26221">KKEMKFLPLFFVLFLDLAEIVSSEEEVVTRKPKHKAKQYTGPKPECAVGDNKGTSDLEAAIARMRNSKHSAVAEAKGPRGNGGRGFNGRLAVPPMLPTASDSTNDPNAFLGGINPKMNPMMKDQTKPTGPTGKFRSCGYWCIWVYRVVYISEEFLELRGSEVVVEVIVSEKYVFLRRFHFHFEMLIIHLFFLTLNLSSPSGLGQLQLKCIDIVSQLTLRHQFIRLNKSICCSH</sequence>
<accession>A0A8R1UMS5</accession>
<keyword evidence="2" id="KW-1185">Reference proteome</keyword>
<name>A0A2A6CY30_PRIPA</name>
<evidence type="ECO:0000313" key="1">
    <source>
        <dbReference type="EnsemblMetazoa" id="PPA36195.1"/>
    </source>
</evidence>
<proteinExistence type="predicted"/>
<evidence type="ECO:0000313" key="2">
    <source>
        <dbReference type="Proteomes" id="UP000005239"/>
    </source>
</evidence>
<reference evidence="2" key="1">
    <citation type="journal article" date="2008" name="Nat. Genet.">
        <title>The Pristionchus pacificus genome provides a unique perspective on nematode lifestyle and parasitism.</title>
        <authorList>
            <person name="Dieterich C."/>
            <person name="Clifton S.W."/>
            <person name="Schuster L.N."/>
            <person name="Chinwalla A."/>
            <person name="Delehaunty K."/>
            <person name="Dinkelacker I."/>
            <person name="Fulton L."/>
            <person name="Fulton R."/>
            <person name="Godfrey J."/>
            <person name="Minx P."/>
            <person name="Mitreva M."/>
            <person name="Roeseler W."/>
            <person name="Tian H."/>
            <person name="Witte H."/>
            <person name="Yang S.P."/>
            <person name="Wilson R.K."/>
            <person name="Sommer R.J."/>
        </authorList>
    </citation>
    <scope>NUCLEOTIDE SEQUENCE [LARGE SCALE GENOMIC DNA]</scope>
    <source>
        <strain evidence="2">PS312</strain>
    </source>
</reference>
<reference evidence="1" key="2">
    <citation type="submission" date="2022-06" db="UniProtKB">
        <authorList>
            <consortium name="EnsemblMetazoa"/>
        </authorList>
    </citation>
    <scope>IDENTIFICATION</scope>
    <source>
        <strain evidence="1">PS312</strain>
    </source>
</reference>
<dbReference type="AlphaFoldDB" id="A0A2A6CY30"/>
<accession>A0A2A6CY30</accession>
<protein>
    <submittedName>
        <fullName evidence="1">Uncharacterized protein</fullName>
    </submittedName>
</protein>
<gene>
    <name evidence="1" type="primary">WBGene00274564</name>
</gene>